<feature type="non-terminal residue" evidence="2">
    <location>
        <position position="1"/>
    </location>
</feature>
<dbReference type="RefSeq" id="XP_018274356.1">
    <property type="nucleotide sequence ID" value="XM_018411994.1"/>
</dbReference>
<evidence type="ECO:0000313" key="2">
    <source>
        <dbReference type="EMBL" id="KPV78307.1"/>
    </source>
</evidence>
<dbReference type="Proteomes" id="UP000053890">
    <property type="component" value="Unassembled WGS sequence"/>
</dbReference>
<protein>
    <recommendedName>
        <fullName evidence="1">Thioredoxin domain-containing protein</fullName>
    </recommendedName>
</protein>
<dbReference type="InterPro" id="IPR036249">
    <property type="entry name" value="Thioredoxin-like_sf"/>
</dbReference>
<sequence length="165" mass="18409">RVAASQQRQNTTFGRYTEVKVEKELIETTAKAKRSVLHFYHRDFRRCRIMDAHLEKLAAKHTDTLFLKADVANVPFLVAKLEVKVLPCVIGFVDGVTKMKLVGFDELPGGDTFQTASLEIGMVQCGTSSLSSCPCQSEPFFLTLFLSQACSTRSRARTLSACSRR</sequence>
<dbReference type="SUPFAM" id="SSF52833">
    <property type="entry name" value="Thioredoxin-like"/>
    <property type="match status" value="1"/>
</dbReference>
<reference evidence="2 3" key="1">
    <citation type="journal article" date="2015" name="Front. Microbiol.">
        <title>Genome sequence of the plant growth promoting endophytic yeast Rhodotorula graminis WP1.</title>
        <authorList>
            <person name="Firrincieli A."/>
            <person name="Otillar R."/>
            <person name="Salamov A."/>
            <person name="Schmutz J."/>
            <person name="Khan Z."/>
            <person name="Redman R.S."/>
            <person name="Fleck N.D."/>
            <person name="Lindquist E."/>
            <person name="Grigoriev I.V."/>
            <person name="Doty S.L."/>
        </authorList>
    </citation>
    <scope>NUCLEOTIDE SEQUENCE [LARGE SCALE GENOMIC DNA]</scope>
    <source>
        <strain evidence="2 3">WP1</strain>
    </source>
</reference>
<evidence type="ECO:0000313" key="3">
    <source>
        <dbReference type="Proteomes" id="UP000053890"/>
    </source>
</evidence>
<dbReference type="AlphaFoldDB" id="A0A194SCH6"/>
<dbReference type="OrthoDB" id="10257948at2759"/>
<dbReference type="Gene3D" id="3.40.30.10">
    <property type="entry name" value="Glutaredoxin"/>
    <property type="match status" value="1"/>
</dbReference>
<dbReference type="Pfam" id="PF00085">
    <property type="entry name" value="Thioredoxin"/>
    <property type="match status" value="1"/>
</dbReference>
<dbReference type="GeneID" id="28972443"/>
<organism evidence="2 3">
    <name type="scientific">Rhodotorula graminis (strain WP1)</name>
    <dbReference type="NCBI Taxonomy" id="578459"/>
    <lineage>
        <taxon>Eukaryota</taxon>
        <taxon>Fungi</taxon>
        <taxon>Dikarya</taxon>
        <taxon>Basidiomycota</taxon>
        <taxon>Pucciniomycotina</taxon>
        <taxon>Microbotryomycetes</taxon>
        <taxon>Sporidiobolales</taxon>
        <taxon>Sporidiobolaceae</taxon>
        <taxon>Rhodotorula</taxon>
    </lineage>
</organism>
<dbReference type="CDD" id="cd02989">
    <property type="entry name" value="Phd_like_TxnDC9"/>
    <property type="match status" value="1"/>
</dbReference>
<dbReference type="InterPro" id="IPR013766">
    <property type="entry name" value="Thioredoxin_domain"/>
</dbReference>
<accession>A0A194SCH6</accession>
<name>A0A194SCH6_RHOGW</name>
<dbReference type="OMA" id="KEFMNIT"/>
<keyword evidence="3" id="KW-1185">Reference proteome</keyword>
<gene>
    <name evidence="2" type="ORF">RHOBADRAFT_10581</name>
</gene>
<feature type="domain" description="Thioredoxin" evidence="1">
    <location>
        <begin position="28"/>
        <end position="103"/>
    </location>
</feature>
<proteinExistence type="predicted"/>
<dbReference type="PANTHER" id="PTHR21148">
    <property type="entry name" value="THIOREDOXIN DOMAIN-CONTAINING PROTEIN 9"/>
    <property type="match status" value="1"/>
</dbReference>
<evidence type="ECO:0000259" key="1">
    <source>
        <dbReference type="Pfam" id="PF00085"/>
    </source>
</evidence>
<dbReference type="STRING" id="578459.A0A194SCH6"/>
<dbReference type="EMBL" id="KQ474073">
    <property type="protein sequence ID" value="KPV78307.1"/>
    <property type="molecule type" value="Genomic_DNA"/>
</dbReference>